<dbReference type="Proteomes" id="UP000287651">
    <property type="component" value="Unassembled WGS sequence"/>
</dbReference>
<dbReference type="AlphaFoldDB" id="A0A427ADC2"/>
<dbReference type="EMBL" id="AMZH03002841">
    <property type="protein sequence ID" value="RRT74224.1"/>
    <property type="molecule type" value="Genomic_DNA"/>
</dbReference>
<comment type="caution">
    <text evidence="2">The sequence shown here is derived from an EMBL/GenBank/DDBJ whole genome shotgun (WGS) entry which is preliminary data.</text>
</comment>
<proteinExistence type="predicted"/>
<evidence type="ECO:0000313" key="3">
    <source>
        <dbReference type="Proteomes" id="UP000287651"/>
    </source>
</evidence>
<protein>
    <submittedName>
        <fullName evidence="2">Uncharacterized protein</fullName>
    </submittedName>
</protein>
<organism evidence="2 3">
    <name type="scientific">Ensete ventricosum</name>
    <name type="common">Abyssinian banana</name>
    <name type="synonym">Musa ensete</name>
    <dbReference type="NCBI Taxonomy" id="4639"/>
    <lineage>
        <taxon>Eukaryota</taxon>
        <taxon>Viridiplantae</taxon>
        <taxon>Streptophyta</taxon>
        <taxon>Embryophyta</taxon>
        <taxon>Tracheophyta</taxon>
        <taxon>Spermatophyta</taxon>
        <taxon>Magnoliopsida</taxon>
        <taxon>Liliopsida</taxon>
        <taxon>Zingiberales</taxon>
        <taxon>Musaceae</taxon>
        <taxon>Ensete</taxon>
    </lineage>
</organism>
<evidence type="ECO:0000256" key="1">
    <source>
        <dbReference type="SAM" id="MobiDB-lite"/>
    </source>
</evidence>
<sequence length="95" mass="10372">MSSTQSSAHKVLAEVTPASRSPARKGGDCLQSVTYRMRRWAACARSDAAQVITCAQGGMTSGRLFRAWRRLPQRWRLPMGGVVAYRKATTASKGD</sequence>
<gene>
    <name evidence="2" type="ORF">B296_00007627</name>
</gene>
<accession>A0A427ADC2</accession>
<feature type="region of interest" description="Disordered" evidence="1">
    <location>
        <begin position="1"/>
        <end position="27"/>
    </location>
</feature>
<name>A0A427ADC2_ENSVE</name>
<evidence type="ECO:0000313" key="2">
    <source>
        <dbReference type="EMBL" id="RRT74224.1"/>
    </source>
</evidence>
<reference evidence="2 3" key="1">
    <citation type="journal article" date="2014" name="Agronomy (Basel)">
        <title>A Draft Genome Sequence for Ensete ventricosum, the Drought-Tolerant Tree Against Hunger.</title>
        <authorList>
            <person name="Harrison J."/>
            <person name="Moore K.A."/>
            <person name="Paszkiewicz K."/>
            <person name="Jones T."/>
            <person name="Grant M."/>
            <person name="Ambacheew D."/>
            <person name="Muzemil S."/>
            <person name="Studholme D.J."/>
        </authorList>
    </citation>
    <scope>NUCLEOTIDE SEQUENCE [LARGE SCALE GENOMIC DNA]</scope>
</reference>